<dbReference type="OrthoDB" id="7282689at2"/>
<evidence type="ECO:0000313" key="2">
    <source>
        <dbReference type="Proteomes" id="UP000294547"/>
    </source>
</evidence>
<name>A0A4R6RDL9_9HYPH</name>
<dbReference type="RefSeq" id="WP_126540316.1">
    <property type="nucleotide sequence ID" value="NZ_BSPM01000002.1"/>
</dbReference>
<dbReference type="Proteomes" id="UP000294547">
    <property type="component" value="Unassembled WGS sequence"/>
</dbReference>
<evidence type="ECO:0000313" key="1">
    <source>
        <dbReference type="EMBL" id="TDP84303.1"/>
    </source>
</evidence>
<keyword evidence="2" id="KW-1185">Reference proteome</keyword>
<comment type="caution">
    <text evidence="1">The sequence shown here is derived from an EMBL/GenBank/DDBJ whole genome shotgun (WGS) entry which is preliminary data.</text>
</comment>
<dbReference type="AlphaFoldDB" id="A0A4R6RDL9"/>
<dbReference type="EMBL" id="SNXY01000008">
    <property type="protein sequence ID" value="TDP84303.1"/>
    <property type="molecule type" value="Genomic_DNA"/>
</dbReference>
<reference evidence="1 2" key="1">
    <citation type="submission" date="2019-03" db="EMBL/GenBank/DDBJ databases">
        <title>Genomic Encyclopedia of Type Strains, Phase IV (KMG-IV): sequencing the most valuable type-strain genomes for metagenomic binning, comparative biology and taxonomic classification.</title>
        <authorList>
            <person name="Goeker M."/>
        </authorList>
    </citation>
    <scope>NUCLEOTIDE SEQUENCE [LARGE SCALE GENOMIC DNA]</scope>
    <source>
        <strain evidence="1 2">DSM 102969</strain>
    </source>
</reference>
<protein>
    <submittedName>
        <fullName evidence="1">Uncharacterized protein</fullName>
    </submittedName>
</protein>
<proteinExistence type="predicted"/>
<sequence>MTEGENLVLEHLKAIRKEMAEFRQDVNARFAILSQRLDHMEKRSEASQYVLTATLGSMLADSEDLKARLAALENA</sequence>
<organism evidence="1 2">
    <name type="scientific">Oharaeibacter diazotrophicus</name>
    <dbReference type="NCBI Taxonomy" id="1920512"/>
    <lineage>
        <taxon>Bacteria</taxon>
        <taxon>Pseudomonadati</taxon>
        <taxon>Pseudomonadota</taxon>
        <taxon>Alphaproteobacteria</taxon>
        <taxon>Hyphomicrobiales</taxon>
        <taxon>Pleomorphomonadaceae</taxon>
        <taxon>Oharaeibacter</taxon>
    </lineage>
</organism>
<gene>
    <name evidence="1" type="ORF">EDD54_2909</name>
</gene>
<accession>A0A4R6RDL9</accession>